<evidence type="ECO:0000313" key="1">
    <source>
        <dbReference type="EMBL" id="HHP68557.1"/>
    </source>
</evidence>
<gene>
    <name evidence="1" type="ORF">ENM60_07250</name>
</gene>
<comment type="caution">
    <text evidence="1">The sequence shown here is derived from an EMBL/GenBank/DDBJ whole genome shotgun (WGS) entry which is preliminary data.</text>
</comment>
<organism evidence="1">
    <name type="scientific">Thermogladius calderae</name>
    <dbReference type="NCBI Taxonomy" id="1200300"/>
    <lineage>
        <taxon>Archaea</taxon>
        <taxon>Thermoproteota</taxon>
        <taxon>Thermoprotei</taxon>
        <taxon>Desulfurococcales</taxon>
        <taxon>Desulfurococcaceae</taxon>
        <taxon>Thermogladius</taxon>
    </lineage>
</organism>
<proteinExistence type="predicted"/>
<dbReference type="InterPro" id="IPR016675">
    <property type="entry name" value="UCP016666"/>
</dbReference>
<dbReference type="EMBL" id="DRYK01000089">
    <property type="protein sequence ID" value="HHP68557.1"/>
    <property type="molecule type" value="Genomic_DNA"/>
</dbReference>
<name>A0A7J3Y0W5_9CREN</name>
<dbReference type="AlphaFoldDB" id="A0A7J3Y0W5"/>
<sequence length="487" mass="54480">MDYLIKPGYGPEWGSGGVFGLTYYRGVLYYTLSMEARSYFHEEGKEKVYDFHLLGPGPASGGDTYNAVDVVDEFIYFGGWVHNPAVYKVRDGFAGEIDFRNKYSHVHEYNINEGEVRLLWSESARAEREWAGEVSEIIYDRLNDKLLLGRADGHYNLGVYELDRRGELKRLSEVPGLKGSLYLEFACFDMQPDWRRGVDGVQCYDPYSGRMIYHKIEDWAKVSVDGGAVESRGSGYATTAYARYWHFFRGGVLVGNPIEPDVEEPAFIRLFDFPSTSYSPSRSNALVVGGGIVAVFNSYSHGVLHPSHGSKTTVKAVNYIAGPSVLVYITPPYARIAMALGARVTSMTKKGDRIILGTNNSPNLGGRDATRLDVGVREIVSVSEEDILNPRNPPVVFRVEGYMVGDRFFGGIPLTGYKTASIRMFSSKDNTLRVYEYDIGLPPRLIDSCDYNVRTGWNNISLGSHYNIVSFKLSNPDDKAIIYITLN</sequence>
<reference evidence="1" key="1">
    <citation type="journal article" date="2020" name="mSystems">
        <title>Genome- and Community-Level Interaction Insights into Carbon Utilization and Element Cycling Functions of Hydrothermarchaeota in Hydrothermal Sediment.</title>
        <authorList>
            <person name="Zhou Z."/>
            <person name="Liu Y."/>
            <person name="Xu W."/>
            <person name="Pan J."/>
            <person name="Luo Z.H."/>
            <person name="Li M."/>
        </authorList>
    </citation>
    <scope>NUCLEOTIDE SEQUENCE [LARGE SCALE GENOMIC DNA]</scope>
    <source>
        <strain evidence="1">SpSt-110</strain>
    </source>
</reference>
<protein>
    <submittedName>
        <fullName evidence="1">DUF2139 domain-containing protein</fullName>
    </submittedName>
</protein>
<accession>A0A7J3Y0W5</accession>
<dbReference type="Pfam" id="PF09910">
    <property type="entry name" value="DUF2139"/>
    <property type="match status" value="1"/>
</dbReference>